<dbReference type="SUPFAM" id="SSF51261">
    <property type="entry name" value="Duplicated hybrid motif"/>
    <property type="match status" value="1"/>
</dbReference>
<dbReference type="InterPro" id="IPR011055">
    <property type="entry name" value="Dup_hybrid_motif"/>
</dbReference>
<dbReference type="GO" id="GO:0004222">
    <property type="term" value="F:metalloendopeptidase activity"/>
    <property type="evidence" value="ECO:0007669"/>
    <property type="project" value="TreeGrafter"/>
</dbReference>
<dbReference type="RefSeq" id="WP_043586089.1">
    <property type="nucleotide sequence ID" value="NZ_QWEC01000003.1"/>
</dbReference>
<dbReference type="Proteomes" id="UP000266298">
    <property type="component" value="Unassembled WGS sequence"/>
</dbReference>
<organism evidence="2 3">
    <name type="scientific">Clavibacter michiganensis</name>
    <dbReference type="NCBI Taxonomy" id="28447"/>
    <lineage>
        <taxon>Bacteria</taxon>
        <taxon>Bacillati</taxon>
        <taxon>Actinomycetota</taxon>
        <taxon>Actinomycetes</taxon>
        <taxon>Micrococcales</taxon>
        <taxon>Microbacteriaceae</taxon>
        <taxon>Clavibacter</taxon>
    </lineage>
</organism>
<accession>A0A399NXW7</accession>
<dbReference type="EMBL" id="QWEC01000003">
    <property type="protein sequence ID" value="RII98992.1"/>
    <property type="molecule type" value="Genomic_DNA"/>
</dbReference>
<sequence>MRHPVDSWSSRTIGAFKSWRTGNPFGHRGFDYYVGRGTPVHASGPGLVVGIGSNMDRQIGFGHNITIRHDNGWTTLCAHLDRAPSVSVGARVAEGQQIGVAGDTGNAWAVGVHVHHQLWVGTATVDANLRDPLAHYSATTASGGDTHPIDTDGNDMADITEAQMNRIAQKSAETVWNILLVNAASGTPTKAGDLLRYNEVSDAARRDELLRELPDRILDTPIVRAGEVDETGAPKLTPWRDWVGYTQKFVDFLKGDGDRPDLDGAELGAAVAARLAPIVASSVGELSDDEVARLATAFTDEQARRPRA</sequence>
<dbReference type="AlphaFoldDB" id="A0A399NXW7"/>
<reference evidence="2 3" key="1">
    <citation type="submission" date="2018-08" db="EMBL/GenBank/DDBJ databases">
        <title>Genome Sequence of Clavibacter michiganensis Subspecies type strains, and the Atypical Peach-Colored Strains Isolated from Tomato.</title>
        <authorList>
            <person name="Osdaghi E."/>
            <person name="Portier P."/>
            <person name="Briand M."/>
            <person name="Jacques M.-A."/>
        </authorList>
    </citation>
    <scope>NUCLEOTIDE SEQUENCE [LARGE SCALE GENOMIC DNA]</scope>
    <source>
        <strain evidence="2 3">CFBP 7493</strain>
    </source>
</reference>
<dbReference type="InterPro" id="IPR016047">
    <property type="entry name" value="M23ase_b-sheet_dom"/>
</dbReference>
<dbReference type="Gene3D" id="2.70.70.10">
    <property type="entry name" value="Glucose Permease (Domain IIA)"/>
    <property type="match status" value="1"/>
</dbReference>
<evidence type="ECO:0000313" key="3">
    <source>
        <dbReference type="Proteomes" id="UP000266298"/>
    </source>
</evidence>
<name>A0A399NXW7_9MICO</name>
<dbReference type="CDD" id="cd12797">
    <property type="entry name" value="M23_peptidase"/>
    <property type="match status" value="1"/>
</dbReference>
<dbReference type="InterPro" id="IPR050570">
    <property type="entry name" value="Cell_wall_metabolism_enzyme"/>
</dbReference>
<proteinExistence type="predicted"/>
<evidence type="ECO:0000313" key="2">
    <source>
        <dbReference type="EMBL" id="RII98992.1"/>
    </source>
</evidence>
<evidence type="ECO:0000259" key="1">
    <source>
        <dbReference type="Pfam" id="PF01551"/>
    </source>
</evidence>
<gene>
    <name evidence="2" type="ORF">DZF96_00650</name>
</gene>
<dbReference type="PANTHER" id="PTHR21666">
    <property type="entry name" value="PEPTIDASE-RELATED"/>
    <property type="match status" value="1"/>
</dbReference>
<dbReference type="PANTHER" id="PTHR21666:SF270">
    <property type="entry name" value="MUREIN HYDROLASE ACTIVATOR ENVC"/>
    <property type="match status" value="1"/>
</dbReference>
<protein>
    <submittedName>
        <fullName evidence="2">M23 family peptidase</fullName>
    </submittedName>
</protein>
<feature type="domain" description="M23ase beta-sheet core" evidence="1">
    <location>
        <begin position="27"/>
        <end position="126"/>
    </location>
</feature>
<dbReference type="Pfam" id="PF01551">
    <property type="entry name" value="Peptidase_M23"/>
    <property type="match status" value="1"/>
</dbReference>
<comment type="caution">
    <text evidence="2">The sequence shown here is derived from an EMBL/GenBank/DDBJ whole genome shotgun (WGS) entry which is preliminary data.</text>
</comment>